<dbReference type="InterPro" id="IPR001967">
    <property type="entry name" value="Peptidase_S11_N"/>
</dbReference>
<evidence type="ECO:0000256" key="15">
    <source>
        <dbReference type="RuleBase" id="RU004016"/>
    </source>
</evidence>
<dbReference type="AlphaFoldDB" id="A0A2S7JYN5"/>
<evidence type="ECO:0000256" key="4">
    <source>
        <dbReference type="ARBA" id="ARBA00012448"/>
    </source>
</evidence>
<evidence type="ECO:0000256" key="8">
    <source>
        <dbReference type="ARBA" id="ARBA00022801"/>
    </source>
</evidence>
<organism evidence="18 19">
    <name type="scientific">Hyphococcus luteus</name>
    <dbReference type="NCBI Taxonomy" id="2058213"/>
    <lineage>
        <taxon>Bacteria</taxon>
        <taxon>Pseudomonadati</taxon>
        <taxon>Pseudomonadota</taxon>
        <taxon>Alphaproteobacteria</taxon>
        <taxon>Parvularculales</taxon>
        <taxon>Parvularculaceae</taxon>
        <taxon>Hyphococcus</taxon>
    </lineage>
</organism>
<comment type="pathway">
    <text evidence="2">Cell wall biogenesis; peptidoglycan biosynthesis.</text>
</comment>
<evidence type="ECO:0000259" key="17">
    <source>
        <dbReference type="SMART" id="SM00936"/>
    </source>
</evidence>
<comment type="caution">
    <text evidence="18">The sequence shown here is derived from an EMBL/GenBank/DDBJ whole genome shotgun (WGS) entry which is preliminary data.</text>
</comment>
<feature type="active site" description="Proton acceptor" evidence="13">
    <location>
        <position position="58"/>
    </location>
</feature>
<dbReference type="PANTHER" id="PTHR21581:SF6">
    <property type="entry name" value="TRAFFICKING PROTEIN PARTICLE COMPLEX SUBUNIT 12"/>
    <property type="match status" value="1"/>
</dbReference>
<dbReference type="EC" id="3.4.16.4" evidence="4"/>
<feature type="active site" description="Acyl-ester intermediate" evidence="13">
    <location>
        <position position="55"/>
    </location>
</feature>
<dbReference type="EMBL" id="PJCH01000017">
    <property type="protein sequence ID" value="PQA85367.1"/>
    <property type="molecule type" value="Genomic_DNA"/>
</dbReference>
<dbReference type="Pfam" id="PF07943">
    <property type="entry name" value="PBP5_C"/>
    <property type="match status" value="1"/>
</dbReference>
<protein>
    <recommendedName>
        <fullName evidence="4">serine-type D-Ala-D-Ala carboxypeptidase</fullName>
        <ecNumber evidence="4">3.4.16.4</ecNumber>
    </recommendedName>
</protein>
<dbReference type="InterPro" id="IPR012338">
    <property type="entry name" value="Beta-lactam/transpept-like"/>
</dbReference>
<feature type="chain" id="PRO_5015480870" description="serine-type D-Ala-D-Ala carboxypeptidase" evidence="16">
    <location>
        <begin position="21"/>
        <end position="389"/>
    </location>
</feature>
<feature type="active site" evidence="13">
    <location>
        <position position="116"/>
    </location>
</feature>
<dbReference type="GO" id="GO:0009252">
    <property type="term" value="P:peptidoglycan biosynthetic process"/>
    <property type="evidence" value="ECO:0007669"/>
    <property type="project" value="UniProtKB-UniPathway"/>
</dbReference>
<dbReference type="GO" id="GO:0006508">
    <property type="term" value="P:proteolysis"/>
    <property type="evidence" value="ECO:0007669"/>
    <property type="project" value="UniProtKB-KW"/>
</dbReference>
<dbReference type="PANTHER" id="PTHR21581">
    <property type="entry name" value="D-ALANYL-D-ALANINE CARBOXYPEPTIDASE"/>
    <property type="match status" value="1"/>
</dbReference>
<dbReference type="UniPathway" id="UPA00219"/>
<dbReference type="Gene3D" id="2.60.410.10">
    <property type="entry name" value="D-Ala-D-Ala carboxypeptidase, C-terminal domain"/>
    <property type="match status" value="1"/>
</dbReference>
<evidence type="ECO:0000313" key="18">
    <source>
        <dbReference type="EMBL" id="PQA85367.1"/>
    </source>
</evidence>
<dbReference type="GO" id="GO:0009002">
    <property type="term" value="F:serine-type D-Ala-D-Ala carboxypeptidase activity"/>
    <property type="evidence" value="ECO:0007669"/>
    <property type="project" value="UniProtKB-EC"/>
</dbReference>
<dbReference type="GO" id="GO:0008360">
    <property type="term" value="P:regulation of cell shape"/>
    <property type="evidence" value="ECO:0007669"/>
    <property type="project" value="UniProtKB-KW"/>
</dbReference>
<dbReference type="SMART" id="SM00936">
    <property type="entry name" value="PBP5_C"/>
    <property type="match status" value="1"/>
</dbReference>
<evidence type="ECO:0000256" key="16">
    <source>
        <dbReference type="SAM" id="SignalP"/>
    </source>
</evidence>
<evidence type="ECO:0000256" key="1">
    <source>
        <dbReference type="ARBA" id="ARBA00003217"/>
    </source>
</evidence>
<evidence type="ECO:0000256" key="11">
    <source>
        <dbReference type="ARBA" id="ARBA00023316"/>
    </source>
</evidence>
<dbReference type="InterPro" id="IPR012907">
    <property type="entry name" value="Peptidase_S11_C"/>
</dbReference>
<evidence type="ECO:0000256" key="7">
    <source>
        <dbReference type="ARBA" id="ARBA00022729"/>
    </source>
</evidence>
<evidence type="ECO:0000256" key="13">
    <source>
        <dbReference type="PIRSR" id="PIRSR618044-1"/>
    </source>
</evidence>
<sequence>MQFLKILAGLAVLLSGAAYAQQPITTPADYAVIMDYRTGEILYEKNARTPTAPASMSKLMTVAIVFERLKNGSLQLTDEFDVSEKAWREREGSSMWVRVGDKISVLNLLRGIIVQSGNDACIVVAENISGSEEAFVELMNRKAHEWGLNDSTFGNPHGKPAPDQKMSMRDLALLTRKIISDYSEYYALFAEREFTWEKIRQANRNPILDMVEGADGLKTGHTEESGYGLVGSAVQNGERRIVVVNGLSSERERATESARLMRIAFNDFSTKTFFEPGDIVGAAEVFKGKDAHVPLIAREPVKLIMHRSLMDEAKATIVYQGPVAAPVKENQQIGFLRVETPSGPAREYALYAGQPVKETGIWGKIGLAAKKLLAKPHDETALPEAQAAQ</sequence>
<comment type="catalytic activity">
    <reaction evidence="12">
        <text>Preferential cleavage: (Ac)2-L-Lys-D-Ala-|-D-Ala. Also transpeptidation of peptidyl-alanyl moieties that are N-acyl substituents of D-alanine.</text>
        <dbReference type="EC" id="3.4.16.4"/>
    </reaction>
</comment>
<dbReference type="Proteomes" id="UP000239504">
    <property type="component" value="Unassembled WGS sequence"/>
</dbReference>
<keyword evidence="6" id="KW-0645">Protease</keyword>
<keyword evidence="8" id="KW-0378">Hydrolase</keyword>
<keyword evidence="19" id="KW-1185">Reference proteome</keyword>
<dbReference type="RefSeq" id="WP_104832007.1">
    <property type="nucleotide sequence ID" value="NZ_PJCH01000017.1"/>
</dbReference>
<dbReference type="PRINTS" id="PR00725">
    <property type="entry name" value="DADACBPTASE1"/>
</dbReference>
<dbReference type="SUPFAM" id="SSF56601">
    <property type="entry name" value="beta-lactamase/transpeptidase-like"/>
    <property type="match status" value="1"/>
</dbReference>
<keyword evidence="5 18" id="KW-0121">Carboxypeptidase</keyword>
<evidence type="ECO:0000256" key="3">
    <source>
        <dbReference type="ARBA" id="ARBA00007164"/>
    </source>
</evidence>
<dbReference type="Gene3D" id="3.40.710.10">
    <property type="entry name" value="DD-peptidase/beta-lactamase superfamily"/>
    <property type="match status" value="1"/>
</dbReference>
<keyword evidence="10" id="KW-0573">Peptidoglycan synthesis</keyword>
<dbReference type="InterPro" id="IPR018044">
    <property type="entry name" value="Peptidase_S11"/>
</dbReference>
<evidence type="ECO:0000256" key="5">
    <source>
        <dbReference type="ARBA" id="ARBA00022645"/>
    </source>
</evidence>
<evidence type="ECO:0000256" key="12">
    <source>
        <dbReference type="ARBA" id="ARBA00034000"/>
    </source>
</evidence>
<dbReference type="SUPFAM" id="SSF69189">
    <property type="entry name" value="Penicillin-binding protein associated domain"/>
    <property type="match status" value="1"/>
</dbReference>
<proteinExistence type="inferred from homology"/>
<evidence type="ECO:0000256" key="14">
    <source>
        <dbReference type="PIRSR" id="PIRSR618044-2"/>
    </source>
</evidence>
<evidence type="ECO:0000256" key="9">
    <source>
        <dbReference type="ARBA" id="ARBA00022960"/>
    </source>
</evidence>
<name>A0A2S7JYN5_9PROT</name>
<feature type="domain" description="Peptidase S11 D-Ala-D-Ala carboxypeptidase A C-terminal" evidence="17">
    <location>
        <begin position="268"/>
        <end position="358"/>
    </location>
</feature>
<comment type="similarity">
    <text evidence="3 15">Belongs to the peptidase S11 family.</text>
</comment>
<evidence type="ECO:0000313" key="19">
    <source>
        <dbReference type="Proteomes" id="UP000239504"/>
    </source>
</evidence>
<evidence type="ECO:0000256" key="2">
    <source>
        <dbReference type="ARBA" id="ARBA00004752"/>
    </source>
</evidence>
<dbReference type="Pfam" id="PF00768">
    <property type="entry name" value="Peptidase_S11"/>
    <property type="match status" value="1"/>
</dbReference>
<reference evidence="18 19" key="1">
    <citation type="submission" date="2017-12" db="EMBL/GenBank/DDBJ databases">
        <authorList>
            <person name="Hurst M.R.H."/>
        </authorList>
    </citation>
    <scope>NUCLEOTIDE SEQUENCE [LARGE SCALE GENOMIC DNA]</scope>
    <source>
        <strain evidence="18 19">SY-3-19</strain>
    </source>
</reference>
<dbReference type="GO" id="GO:0071555">
    <property type="term" value="P:cell wall organization"/>
    <property type="evidence" value="ECO:0007669"/>
    <property type="project" value="UniProtKB-KW"/>
</dbReference>
<feature type="signal peptide" evidence="16">
    <location>
        <begin position="1"/>
        <end position="20"/>
    </location>
</feature>
<feature type="binding site" evidence="14">
    <location>
        <position position="218"/>
    </location>
    <ligand>
        <name>substrate</name>
    </ligand>
</feature>
<dbReference type="OrthoDB" id="9795979at2"/>
<keyword evidence="9" id="KW-0133">Cell shape</keyword>
<keyword evidence="11" id="KW-0961">Cell wall biogenesis/degradation</keyword>
<gene>
    <name evidence="18" type="ORF">CW354_20665</name>
</gene>
<accession>A0A2S7JYN5</accession>
<dbReference type="InterPro" id="IPR037167">
    <property type="entry name" value="Peptidase_S11_C_sf"/>
</dbReference>
<dbReference type="InterPro" id="IPR015956">
    <property type="entry name" value="Peniciliin-bd_prot_C_sf"/>
</dbReference>
<comment type="function">
    <text evidence="1">Removes C-terminal D-alanyl residues from sugar-peptide cell wall precursors.</text>
</comment>
<evidence type="ECO:0000256" key="6">
    <source>
        <dbReference type="ARBA" id="ARBA00022670"/>
    </source>
</evidence>
<keyword evidence="7 16" id="KW-0732">Signal</keyword>
<evidence type="ECO:0000256" key="10">
    <source>
        <dbReference type="ARBA" id="ARBA00022984"/>
    </source>
</evidence>